<dbReference type="Proteomes" id="UP000324800">
    <property type="component" value="Unassembled WGS sequence"/>
</dbReference>
<dbReference type="EMBL" id="SNRW01002355">
    <property type="protein sequence ID" value="KAA6393054.1"/>
    <property type="molecule type" value="Genomic_DNA"/>
</dbReference>
<comment type="caution">
    <text evidence="1">The sequence shown here is derived from an EMBL/GenBank/DDBJ whole genome shotgun (WGS) entry which is preliminary data.</text>
</comment>
<protein>
    <submittedName>
        <fullName evidence="1">Uncharacterized protein</fullName>
    </submittedName>
</protein>
<organism evidence="1 2">
    <name type="scientific">Streblomastix strix</name>
    <dbReference type="NCBI Taxonomy" id="222440"/>
    <lineage>
        <taxon>Eukaryota</taxon>
        <taxon>Metamonada</taxon>
        <taxon>Preaxostyla</taxon>
        <taxon>Oxymonadida</taxon>
        <taxon>Streblomastigidae</taxon>
        <taxon>Streblomastix</taxon>
    </lineage>
</organism>
<evidence type="ECO:0000313" key="1">
    <source>
        <dbReference type="EMBL" id="KAA6393054.1"/>
    </source>
</evidence>
<proteinExistence type="predicted"/>
<dbReference type="AlphaFoldDB" id="A0A5J4WDI9"/>
<reference evidence="1 2" key="1">
    <citation type="submission" date="2019-03" db="EMBL/GenBank/DDBJ databases">
        <title>Single cell metagenomics reveals metabolic interactions within the superorganism composed of flagellate Streblomastix strix and complex community of Bacteroidetes bacteria on its surface.</title>
        <authorList>
            <person name="Treitli S.C."/>
            <person name="Kolisko M."/>
            <person name="Husnik F."/>
            <person name="Keeling P."/>
            <person name="Hampl V."/>
        </authorList>
    </citation>
    <scope>NUCLEOTIDE SEQUENCE [LARGE SCALE GENOMIC DNA]</scope>
    <source>
        <strain evidence="1">ST1C</strain>
    </source>
</reference>
<accession>A0A5J4WDI9</accession>
<gene>
    <name evidence="1" type="ORF">EZS28_011422</name>
</gene>
<evidence type="ECO:0000313" key="2">
    <source>
        <dbReference type="Proteomes" id="UP000324800"/>
    </source>
</evidence>
<name>A0A5J4WDI9_9EUKA</name>
<sequence>MQERTIKDTKKKLVGIFSIMIQVFRLLHAGAGSRTIPSLKKHIARHQGRRFSWCRWFRYCCQELQRTFTYC</sequence>